<evidence type="ECO:0000259" key="7">
    <source>
        <dbReference type="Pfam" id="PF02771"/>
    </source>
</evidence>
<organism evidence="8 9">
    <name type="scientific">Citricoccus parietis</name>
    <dbReference type="NCBI Taxonomy" id="592307"/>
    <lineage>
        <taxon>Bacteria</taxon>
        <taxon>Bacillati</taxon>
        <taxon>Actinomycetota</taxon>
        <taxon>Actinomycetes</taxon>
        <taxon>Micrococcales</taxon>
        <taxon>Micrococcaceae</taxon>
        <taxon>Citricoccus</taxon>
    </lineage>
</organism>
<evidence type="ECO:0000259" key="6">
    <source>
        <dbReference type="Pfam" id="PF00441"/>
    </source>
</evidence>
<dbReference type="Gene3D" id="1.20.140.10">
    <property type="entry name" value="Butyryl-CoA Dehydrogenase, subunit A, domain 3"/>
    <property type="match status" value="1"/>
</dbReference>
<dbReference type="InterPro" id="IPR009100">
    <property type="entry name" value="AcylCoA_DH/oxidase_NM_dom_sf"/>
</dbReference>
<dbReference type="InterPro" id="IPR037069">
    <property type="entry name" value="AcylCoA_DH/ox_N_sf"/>
</dbReference>
<evidence type="ECO:0000256" key="4">
    <source>
        <dbReference type="ARBA" id="ARBA00022827"/>
    </source>
</evidence>
<evidence type="ECO:0000256" key="5">
    <source>
        <dbReference type="ARBA" id="ARBA00023002"/>
    </source>
</evidence>
<dbReference type="InterPro" id="IPR036250">
    <property type="entry name" value="AcylCo_DH-like_C"/>
</dbReference>
<reference evidence="8 9" key="1">
    <citation type="submission" date="2024-09" db="EMBL/GenBank/DDBJ databases">
        <authorList>
            <person name="Sun Q."/>
            <person name="Mori K."/>
        </authorList>
    </citation>
    <scope>NUCLEOTIDE SEQUENCE [LARGE SCALE GENOMIC DNA]</scope>
    <source>
        <strain evidence="8 9">CCM 7609</strain>
    </source>
</reference>
<dbReference type="RefSeq" id="WP_378042862.1">
    <property type="nucleotide sequence ID" value="NZ_JBHLWH010000042.1"/>
</dbReference>
<dbReference type="Gene3D" id="1.10.540.10">
    <property type="entry name" value="Acyl-CoA dehydrogenase/oxidase, N-terminal domain"/>
    <property type="match status" value="1"/>
</dbReference>
<feature type="domain" description="Acyl-CoA dehydrogenase/oxidase C-terminal" evidence="6">
    <location>
        <begin position="219"/>
        <end position="369"/>
    </location>
</feature>
<dbReference type="InterPro" id="IPR009075">
    <property type="entry name" value="AcylCo_DH/oxidase_C"/>
</dbReference>
<evidence type="ECO:0000256" key="1">
    <source>
        <dbReference type="ARBA" id="ARBA00001974"/>
    </source>
</evidence>
<sequence>MTAVFTEEQTALRHMVRDFCDTHFPESAVRQTMESGAGFDPELWTRMAQEMGLTGIAVAEEFGGSGAGQVELNIVVEELGRALAVSPFFSTVVLASNLLSALSDAELNQSLLPGIVDGSTTATVAFIEPAGRFDEDLSTAGSESGGQWTLQGTKVNVLDGGTADHLLVSARTDRGTSIFEVKAGAAGMAVEQQDTLDLTRPQAQITFDGTPARLVGEEGRGAEPLSSTLRLASVSLSSENAGGALRLIELSADYARTREQFGKVIGGYQAIKQKIADVLLQVELARAAAHQVARAADHDPDVLPLESAMAHALTSEAYVQAAYETIQIHGGIGFTWEHPAHLYFRRAKSNEVLFGTPSHHRELAARQLLGQ</sequence>
<dbReference type="Gene3D" id="2.40.110.10">
    <property type="entry name" value="Butyryl-CoA Dehydrogenase, subunit A, domain 2"/>
    <property type="match status" value="1"/>
</dbReference>
<dbReference type="SUPFAM" id="SSF56645">
    <property type="entry name" value="Acyl-CoA dehydrogenase NM domain-like"/>
    <property type="match status" value="1"/>
</dbReference>
<comment type="caution">
    <text evidence="8">The sequence shown here is derived from an EMBL/GenBank/DDBJ whole genome shotgun (WGS) entry which is preliminary data.</text>
</comment>
<dbReference type="EMBL" id="JBHLWH010000042">
    <property type="protein sequence ID" value="MFC0249703.1"/>
    <property type="molecule type" value="Genomic_DNA"/>
</dbReference>
<dbReference type="SUPFAM" id="SSF47203">
    <property type="entry name" value="Acyl-CoA dehydrogenase C-terminal domain-like"/>
    <property type="match status" value="1"/>
</dbReference>
<dbReference type="PANTHER" id="PTHR43884:SF20">
    <property type="entry name" value="ACYL-COA DEHYDROGENASE FADE28"/>
    <property type="match status" value="1"/>
</dbReference>
<dbReference type="InterPro" id="IPR013786">
    <property type="entry name" value="AcylCoA_DH/ox_N"/>
</dbReference>
<dbReference type="EC" id="1.-.-.-" evidence="8"/>
<evidence type="ECO:0000256" key="3">
    <source>
        <dbReference type="ARBA" id="ARBA00022630"/>
    </source>
</evidence>
<keyword evidence="9" id="KW-1185">Reference proteome</keyword>
<dbReference type="InterPro" id="IPR046373">
    <property type="entry name" value="Acyl-CoA_Oxase/DH_mid-dom_sf"/>
</dbReference>
<comment type="cofactor">
    <cofactor evidence="1">
        <name>FAD</name>
        <dbReference type="ChEBI" id="CHEBI:57692"/>
    </cofactor>
</comment>
<keyword evidence="5 8" id="KW-0560">Oxidoreductase</keyword>
<dbReference type="Pfam" id="PF02771">
    <property type="entry name" value="Acyl-CoA_dh_N"/>
    <property type="match status" value="1"/>
</dbReference>
<evidence type="ECO:0000313" key="9">
    <source>
        <dbReference type="Proteomes" id="UP001589766"/>
    </source>
</evidence>
<keyword evidence="3" id="KW-0285">Flavoprotein</keyword>
<gene>
    <name evidence="8" type="ORF">ACFFIO_14455</name>
</gene>
<evidence type="ECO:0000313" key="8">
    <source>
        <dbReference type="EMBL" id="MFC0249703.1"/>
    </source>
</evidence>
<evidence type="ECO:0000256" key="2">
    <source>
        <dbReference type="ARBA" id="ARBA00009347"/>
    </source>
</evidence>
<accession>A0ABV6F856</accession>
<dbReference type="PANTHER" id="PTHR43884">
    <property type="entry name" value="ACYL-COA DEHYDROGENASE"/>
    <property type="match status" value="1"/>
</dbReference>
<dbReference type="GO" id="GO:0016491">
    <property type="term" value="F:oxidoreductase activity"/>
    <property type="evidence" value="ECO:0007669"/>
    <property type="project" value="UniProtKB-KW"/>
</dbReference>
<feature type="domain" description="Acyl-CoA dehydrogenase/oxidase N-terminal" evidence="7">
    <location>
        <begin position="6"/>
        <end position="118"/>
    </location>
</feature>
<protein>
    <submittedName>
        <fullName evidence="8">Acyl-CoA dehydrogenase family protein</fullName>
        <ecNumber evidence="8">1.-.-.-</ecNumber>
    </submittedName>
</protein>
<dbReference type="Pfam" id="PF00441">
    <property type="entry name" value="Acyl-CoA_dh_1"/>
    <property type="match status" value="1"/>
</dbReference>
<dbReference type="Proteomes" id="UP001589766">
    <property type="component" value="Unassembled WGS sequence"/>
</dbReference>
<keyword evidence="4" id="KW-0274">FAD</keyword>
<proteinExistence type="inferred from homology"/>
<name>A0ABV6F856_9MICC</name>
<comment type="similarity">
    <text evidence="2">Belongs to the acyl-CoA dehydrogenase family.</text>
</comment>